<evidence type="ECO:0000313" key="3">
    <source>
        <dbReference type="Proteomes" id="UP000295645"/>
    </source>
</evidence>
<evidence type="ECO:0000256" key="1">
    <source>
        <dbReference type="SAM" id="SignalP"/>
    </source>
</evidence>
<accession>A0A4R3YJG6</accession>
<name>A0A4R3YJG6_9GAMM</name>
<gene>
    <name evidence="2" type="ORF">EC912_10766</name>
</gene>
<keyword evidence="3" id="KW-1185">Reference proteome</keyword>
<comment type="caution">
    <text evidence="2">The sequence shown here is derived from an EMBL/GenBank/DDBJ whole genome shotgun (WGS) entry which is preliminary data.</text>
</comment>
<dbReference type="EMBL" id="SMCS01000007">
    <property type="protein sequence ID" value="TCV92360.1"/>
    <property type="molecule type" value="Genomic_DNA"/>
</dbReference>
<dbReference type="InterPro" id="IPR019637">
    <property type="entry name" value="DUF2501"/>
</dbReference>
<keyword evidence="1" id="KW-0732">Signal</keyword>
<evidence type="ECO:0000313" key="2">
    <source>
        <dbReference type="EMBL" id="TCV92360.1"/>
    </source>
</evidence>
<feature type="chain" id="PRO_5020777374" evidence="1">
    <location>
        <begin position="24"/>
        <end position="186"/>
    </location>
</feature>
<feature type="signal peptide" evidence="1">
    <location>
        <begin position="1"/>
        <end position="23"/>
    </location>
</feature>
<dbReference type="OrthoDB" id="8565817at2"/>
<proteinExistence type="predicted"/>
<dbReference type="Pfam" id="PF10696">
    <property type="entry name" value="DUF2501"/>
    <property type="match status" value="2"/>
</dbReference>
<organism evidence="2 3">
    <name type="scientific">Luteibacter rhizovicinus</name>
    <dbReference type="NCBI Taxonomy" id="242606"/>
    <lineage>
        <taxon>Bacteria</taxon>
        <taxon>Pseudomonadati</taxon>
        <taxon>Pseudomonadota</taxon>
        <taxon>Gammaproteobacteria</taxon>
        <taxon>Lysobacterales</taxon>
        <taxon>Rhodanobacteraceae</taxon>
        <taxon>Luteibacter</taxon>
    </lineage>
</organism>
<dbReference type="RefSeq" id="WP_132145882.1">
    <property type="nucleotide sequence ID" value="NZ_SMCS01000007.1"/>
</dbReference>
<reference evidence="2 3" key="1">
    <citation type="submission" date="2019-03" db="EMBL/GenBank/DDBJ databases">
        <title>Above-ground endophytic microbial communities from plants in different locations in the United States.</title>
        <authorList>
            <person name="Frank C."/>
        </authorList>
    </citation>
    <scope>NUCLEOTIDE SEQUENCE [LARGE SCALE GENOMIC DNA]</scope>
    <source>
        <strain evidence="2 3">LP_13_YM</strain>
    </source>
</reference>
<protein>
    <submittedName>
        <fullName evidence="2">Uncharacterized protein DUF2501</fullName>
    </submittedName>
</protein>
<sequence>MKPSSRLSCLAFALVLATGSASAQNLDQLKGMVGGNSASSLTSGSATNAAGIIQYCLKNNFLGGDSGASSVKDKLLGSVTGDTKAAGNDSGSGSATDKLMGKYGIGGKSSSSSATKDKGYTDGANGILKTGDGKSVDLGSLGSGSTKGLSLGSLGGGSSSGGDLKQQLTQKVCDKVLSQGKSMIGM</sequence>
<dbReference type="Proteomes" id="UP000295645">
    <property type="component" value="Unassembled WGS sequence"/>
</dbReference>
<dbReference type="AlphaFoldDB" id="A0A4R3YJG6"/>